<dbReference type="InterPro" id="IPR015797">
    <property type="entry name" value="NUDIX_hydrolase-like_dom_sf"/>
</dbReference>
<name>A0A2M7H289_9BACT</name>
<evidence type="ECO:0000313" key="4">
    <source>
        <dbReference type="EMBL" id="PIW36343.1"/>
    </source>
</evidence>
<dbReference type="EMBL" id="PFGC01000060">
    <property type="protein sequence ID" value="PIW36343.1"/>
    <property type="molecule type" value="Genomic_DNA"/>
</dbReference>
<reference evidence="4 5" key="1">
    <citation type="submission" date="2017-09" db="EMBL/GenBank/DDBJ databases">
        <title>Depth-based differentiation of microbial function through sediment-hosted aquifers and enrichment of novel symbionts in the deep terrestrial subsurface.</title>
        <authorList>
            <person name="Probst A.J."/>
            <person name="Ladd B."/>
            <person name="Jarett J.K."/>
            <person name="Geller-Mcgrath D.E."/>
            <person name="Sieber C.M."/>
            <person name="Emerson J.B."/>
            <person name="Anantharaman K."/>
            <person name="Thomas B.C."/>
            <person name="Malmstrom R."/>
            <person name="Stieglmeier M."/>
            <person name="Klingl A."/>
            <person name="Woyke T."/>
            <person name="Ryan C.M."/>
            <person name="Banfield J.F."/>
        </authorList>
    </citation>
    <scope>NUCLEOTIDE SEQUENCE [LARGE SCALE GENOMIC DNA]</scope>
    <source>
        <strain evidence="4">CG15_BIG_FIL_POST_REV_8_21_14_020_45_12</strain>
    </source>
</reference>
<dbReference type="GO" id="GO:0019693">
    <property type="term" value="P:ribose phosphate metabolic process"/>
    <property type="evidence" value="ECO:0007669"/>
    <property type="project" value="TreeGrafter"/>
</dbReference>
<evidence type="ECO:0000313" key="5">
    <source>
        <dbReference type="Proteomes" id="UP000230292"/>
    </source>
</evidence>
<dbReference type="AlphaFoldDB" id="A0A2M7H289"/>
<sequence length="179" mass="20011">MTLKKAPFSQLSRKTAFSCHFYKIQHDRYVLPNGEEGNYFIVDTEGSAMVIPQTADGKFVMVKQFRYIQQSWELEFPCGGLNAGEEPGQAALREGKEEAGLLGGKLSLIGEFLPFNGISNEVCHVFHIDDVELGENQLEVDEDLTVELYTRAEIDTLIAAGSIRDGMTLAAWQLFSTRR</sequence>
<dbReference type="GO" id="GO:0016787">
    <property type="term" value="F:hydrolase activity"/>
    <property type="evidence" value="ECO:0007669"/>
    <property type="project" value="UniProtKB-KW"/>
</dbReference>
<protein>
    <recommendedName>
        <fullName evidence="3">Nudix hydrolase domain-containing protein</fullName>
    </recommendedName>
</protein>
<comment type="caution">
    <text evidence="4">The sequence shown here is derived from an EMBL/GenBank/DDBJ whole genome shotgun (WGS) entry which is preliminary data.</text>
</comment>
<dbReference type="PROSITE" id="PS51462">
    <property type="entry name" value="NUDIX"/>
    <property type="match status" value="1"/>
</dbReference>
<accession>A0A2M7H289</accession>
<keyword evidence="2" id="KW-0378">Hydrolase</keyword>
<dbReference type="Gene3D" id="3.90.79.10">
    <property type="entry name" value="Nucleoside Triphosphate Pyrophosphohydrolase"/>
    <property type="match status" value="1"/>
</dbReference>
<dbReference type="InterPro" id="IPR020084">
    <property type="entry name" value="NUDIX_hydrolase_CS"/>
</dbReference>
<evidence type="ECO:0000256" key="2">
    <source>
        <dbReference type="ARBA" id="ARBA00022801"/>
    </source>
</evidence>
<dbReference type="GO" id="GO:0006753">
    <property type="term" value="P:nucleoside phosphate metabolic process"/>
    <property type="evidence" value="ECO:0007669"/>
    <property type="project" value="TreeGrafter"/>
</dbReference>
<evidence type="ECO:0000256" key="1">
    <source>
        <dbReference type="ARBA" id="ARBA00001946"/>
    </source>
</evidence>
<proteinExistence type="predicted"/>
<comment type="cofactor">
    <cofactor evidence="1">
        <name>Mg(2+)</name>
        <dbReference type="ChEBI" id="CHEBI:18420"/>
    </cofactor>
</comment>
<gene>
    <name evidence="4" type="ORF">COW24_05765</name>
</gene>
<dbReference type="PANTHER" id="PTHR11839:SF18">
    <property type="entry name" value="NUDIX HYDROLASE DOMAIN-CONTAINING PROTEIN"/>
    <property type="match status" value="1"/>
</dbReference>
<dbReference type="CDD" id="cd03424">
    <property type="entry name" value="NUDIX_ADPRase_Nudt5_UGPPase_Nudt14"/>
    <property type="match status" value="1"/>
</dbReference>
<dbReference type="Proteomes" id="UP000230292">
    <property type="component" value="Unassembled WGS sequence"/>
</dbReference>
<dbReference type="InterPro" id="IPR000086">
    <property type="entry name" value="NUDIX_hydrolase_dom"/>
</dbReference>
<dbReference type="PROSITE" id="PS00893">
    <property type="entry name" value="NUDIX_BOX"/>
    <property type="match status" value="1"/>
</dbReference>
<feature type="domain" description="Nudix hydrolase" evidence="3">
    <location>
        <begin position="42"/>
        <end position="171"/>
    </location>
</feature>
<evidence type="ECO:0000259" key="3">
    <source>
        <dbReference type="PROSITE" id="PS51462"/>
    </source>
</evidence>
<dbReference type="SUPFAM" id="SSF55811">
    <property type="entry name" value="Nudix"/>
    <property type="match status" value="1"/>
</dbReference>
<dbReference type="Pfam" id="PF00293">
    <property type="entry name" value="NUDIX"/>
    <property type="match status" value="1"/>
</dbReference>
<dbReference type="PANTHER" id="PTHR11839">
    <property type="entry name" value="UDP/ADP-SUGAR PYROPHOSPHATASE"/>
    <property type="match status" value="1"/>
</dbReference>
<organism evidence="4 5">
    <name type="scientific">Candidatus Kerfeldbacteria bacterium CG15_BIG_FIL_POST_REV_8_21_14_020_45_12</name>
    <dbReference type="NCBI Taxonomy" id="2014247"/>
    <lineage>
        <taxon>Bacteria</taxon>
        <taxon>Candidatus Kerfeldiibacteriota</taxon>
    </lineage>
</organism>